<proteinExistence type="predicted"/>
<protein>
    <submittedName>
        <fullName evidence="1">Uncharacterized protein</fullName>
    </submittedName>
</protein>
<reference evidence="2" key="1">
    <citation type="submission" date="2021-01" db="EMBL/GenBank/DDBJ databases">
        <title>Caligus Genome Assembly.</title>
        <authorList>
            <person name="Gallardo-Escarate C."/>
        </authorList>
    </citation>
    <scope>NUCLEOTIDE SEQUENCE [LARGE SCALE GENOMIC DNA]</scope>
</reference>
<dbReference type="EMBL" id="CP045900">
    <property type="protein sequence ID" value="QQP42369.1"/>
    <property type="molecule type" value="Genomic_DNA"/>
</dbReference>
<evidence type="ECO:0000313" key="2">
    <source>
        <dbReference type="Proteomes" id="UP000595437"/>
    </source>
</evidence>
<evidence type="ECO:0000313" key="1">
    <source>
        <dbReference type="EMBL" id="QQP42369.1"/>
    </source>
</evidence>
<dbReference type="AlphaFoldDB" id="A0A7T8K1L6"/>
<accession>A0A7T8K1L6</accession>
<gene>
    <name evidence="1" type="ORF">FKW44_017006</name>
</gene>
<organism evidence="1 2">
    <name type="scientific">Caligus rogercresseyi</name>
    <name type="common">Sea louse</name>
    <dbReference type="NCBI Taxonomy" id="217165"/>
    <lineage>
        <taxon>Eukaryota</taxon>
        <taxon>Metazoa</taxon>
        <taxon>Ecdysozoa</taxon>
        <taxon>Arthropoda</taxon>
        <taxon>Crustacea</taxon>
        <taxon>Multicrustacea</taxon>
        <taxon>Hexanauplia</taxon>
        <taxon>Copepoda</taxon>
        <taxon>Siphonostomatoida</taxon>
        <taxon>Caligidae</taxon>
        <taxon>Caligus</taxon>
    </lineage>
</organism>
<dbReference type="Proteomes" id="UP000595437">
    <property type="component" value="Chromosome 11"/>
</dbReference>
<name>A0A7T8K1L6_CALRO</name>
<sequence length="55" mass="6484">MTDCRYKCRNTTHHSWTSRILLAGSLLIVILNPREVIKLERTMESATRHSKEMVR</sequence>
<keyword evidence="2" id="KW-1185">Reference proteome</keyword>